<dbReference type="EMBL" id="CP002305">
    <property type="protein sequence ID" value="ADQ18746.1"/>
    <property type="molecule type" value="Genomic_DNA"/>
</dbReference>
<dbReference type="STRING" id="649349.Lbys_3084"/>
<dbReference type="OrthoDB" id="954784at2"/>
<organism evidence="1 2">
    <name type="scientific">Leadbetterella byssophila (strain DSM 17132 / JCM 16389 / KACC 11308 / NBRC 106382 / 4M15)</name>
    <dbReference type="NCBI Taxonomy" id="649349"/>
    <lineage>
        <taxon>Bacteria</taxon>
        <taxon>Pseudomonadati</taxon>
        <taxon>Bacteroidota</taxon>
        <taxon>Cytophagia</taxon>
        <taxon>Cytophagales</taxon>
        <taxon>Leadbetterellaceae</taxon>
        <taxon>Leadbetterella</taxon>
    </lineage>
</organism>
<reference evidence="1 2" key="2">
    <citation type="journal article" date="2011" name="Stand. Genomic Sci.">
        <title>Complete genome sequence of Leadbetterella byssophila type strain (4M15).</title>
        <authorList>
            <person name="Abt B."/>
            <person name="Teshima H."/>
            <person name="Lucas S."/>
            <person name="Lapidus A."/>
            <person name="Del Rio T.G."/>
            <person name="Nolan M."/>
            <person name="Tice H."/>
            <person name="Cheng J.F."/>
            <person name="Pitluck S."/>
            <person name="Liolios K."/>
            <person name="Pagani I."/>
            <person name="Ivanova N."/>
            <person name="Mavromatis K."/>
            <person name="Pati A."/>
            <person name="Tapia R."/>
            <person name="Han C."/>
            <person name="Goodwin L."/>
            <person name="Chen A."/>
            <person name="Palaniappan K."/>
            <person name="Land M."/>
            <person name="Hauser L."/>
            <person name="Chang Y.J."/>
            <person name="Jeffries C.D."/>
            <person name="Rohde M."/>
            <person name="Goker M."/>
            <person name="Tindall B.J."/>
            <person name="Detter J.C."/>
            <person name="Woyke T."/>
            <person name="Bristow J."/>
            <person name="Eisen J.A."/>
            <person name="Markowitz V."/>
            <person name="Hugenholtz P."/>
            <person name="Klenk H.P."/>
            <person name="Kyrpides N.C."/>
        </authorList>
    </citation>
    <scope>NUCLEOTIDE SEQUENCE [LARGE SCALE GENOMIC DNA]</scope>
    <source>
        <strain evidence="2">DSM 17132 / JCM 16389 / KACC 11308 / NBRC 106382 / 4M15</strain>
    </source>
</reference>
<dbReference type="KEGG" id="lby:Lbys_3084"/>
<dbReference type="RefSeq" id="WP_013409777.1">
    <property type="nucleotide sequence ID" value="NC_014655.1"/>
</dbReference>
<sequence>MATWFQAKIKFVQEDEKGVAKNINQVYLFDAVSYTDAEARAYQHLAAEVPDFQLAGLTKMKINEVFFEENSAEIWFKCKVSYIVFDEKSQKDKKVPYVFLLNAHTIKDAYMILESKLGTVQDYIITDIGATKILDVIPYEEEEAAPEEPVITSTMRPLSEVLNNEFPA</sequence>
<dbReference type="Proteomes" id="UP000007435">
    <property type="component" value="Chromosome"/>
</dbReference>
<evidence type="ECO:0000313" key="2">
    <source>
        <dbReference type="Proteomes" id="UP000007435"/>
    </source>
</evidence>
<evidence type="ECO:0000313" key="1">
    <source>
        <dbReference type="EMBL" id="ADQ18746.1"/>
    </source>
</evidence>
<dbReference type="InterPro" id="IPR027848">
    <property type="entry name" value="DUF4494"/>
</dbReference>
<dbReference type="HOGENOM" id="CLU_107508_0_0_10"/>
<evidence type="ECO:0008006" key="3">
    <source>
        <dbReference type="Google" id="ProtNLM"/>
    </source>
</evidence>
<protein>
    <recommendedName>
        <fullName evidence="3">DUF4494 domain-containing protein</fullName>
    </recommendedName>
</protein>
<dbReference type="eggNOG" id="ENOG502ZVB7">
    <property type="taxonomic scope" value="Bacteria"/>
</dbReference>
<gene>
    <name evidence="1" type="ordered locus">Lbys_3084</name>
</gene>
<proteinExistence type="predicted"/>
<dbReference type="Pfam" id="PF14902">
    <property type="entry name" value="DUF4494"/>
    <property type="match status" value="1"/>
</dbReference>
<keyword evidence="2" id="KW-1185">Reference proteome</keyword>
<reference key="1">
    <citation type="submission" date="2010-11" db="EMBL/GenBank/DDBJ databases">
        <title>The complete genome of Leadbetterella byssophila DSM 17132.</title>
        <authorList>
            <consortium name="US DOE Joint Genome Institute (JGI-PGF)"/>
            <person name="Lucas S."/>
            <person name="Copeland A."/>
            <person name="Lapidus A."/>
            <person name="Glavina del Rio T."/>
            <person name="Dalin E."/>
            <person name="Tice H."/>
            <person name="Bruce D."/>
            <person name="Goodwin L."/>
            <person name="Pitluck S."/>
            <person name="Kyrpides N."/>
            <person name="Mavromatis K."/>
            <person name="Ivanova N."/>
            <person name="Teshima H."/>
            <person name="Brettin T."/>
            <person name="Detter J.C."/>
            <person name="Han C."/>
            <person name="Tapia R."/>
            <person name="Land M."/>
            <person name="Hauser L."/>
            <person name="Markowitz V."/>
            <person name="Cheng J.-F."/>
            <person name="Hugenholtz P."/>
            <person name="Woyke T."/>
            <person name="Wu D."/>
            <person name="Tindall B."/>
            <person name="Pomrenke H.G."/>
            <person name="Brambilla E."/>
            <person name="Klenk H.-P."/>
            <person name="Eisen J.A."/>
        </authorList>
    </citation>
    <scope>NUCLEOTIDE SEQUENCE [LARGE SCALE GENOMIC DNA]</scope>
    <source>
        <strain>DSM 17132</strain>
    </source>
</reference>
<name>E4RUL0_LEAB4</name>
<accession>E4RUL0</accession>
<dbReference type="AlphaFoldDB" id="E4RUL0"/>